<dbReference type="EMBL" id="FPHN01000016">
    <property type="protein sequence ID" value="SFV52894.1"/>
    <property type="molecule type" value="Genomic_DNA"/>
</dbReference>
<dbReference type="AlphaFoldDB" id="A0A1W1BH58"/>
<name>A0A1W1BH58_9ZZZZ</name>
<reference evidence="2" key="1">
    <citation type="submission" date="2016-10" db="EMBL/GenBank/DDBJ databases">
        <authorList>
            <person name="de Groot N.N."/>
        </authorList>
    </citation>
    <scope>NUCLEOTIDE SEQUENCE</scope>
</reference>
<evidence type="ECO:0000256" key="1">
    <source>
        <dbReference type="SAM" id="Coils"/>
    </source>
</evidence>
<evidence type="ECO:0008006" key="3">
    <source>
        <dbReference type="Google" id="ProtNLM"/>
    </source>
</evidence>
<accession>A0A1W1BH58</accession>
<gene>
    <name evidence="2" type="ORF">MNB_SV-14-1218</name>
</gene>
<feature type="coiled-coil region" evidence="1">
    <location>
        <begin position="4"/>
        <end position="66"/>
    </location>
</feature>
<keyword evidence="1" id="KW-0175">Coiled coil</keyword>
<proteinExistence type="predicted"/>
<organism evidence="2">
    <name type="scientific">hydrothermal vent metagenome</name>
    <dbReference type="NCBI Taxonomy" id="652676"/>
    <lineage>
        <taxon>unclassified sequences</taxon>
        <taxon>metagenomes</taxon>
        <taxon>ecological metagenomes</taxon>
    </lineage>
</organism>
<evidence type="ECO:0000313" key="2">
    <source>
        <dbReference type="EMBL" id="SFV52894.1"/>
    </source>
</evidence>
<sequence>MALLNKLLQKFETILAKQKELEAENARLKEEIRLLKQAEEMRRRMKIEQEENIQELASRLEKLLSA</sequence>
<protein>
    <recommendedName>
        <fullName evidence="3">Cell division protein ZapB</fullName>
    </recommendedName>
</protein>